<evidence type="ECO:0000313" key="22">
    <source>
        <dbReference type="EMBL" id="RXH86885.1"/>
    </source>
</evidence>
<dbReference type="InterPro" id="IPR011990">
    <property type="entry name" value="TPR-like_helical_dom_sf"/>
</dbReference>
<dbReference type="Pfam" id="PF11955">
    <property type="entry name" value="PORR"/>
    <property type="match status" value="1"/>
</dbReference>
<comment type="similarity">
    <text evidence="4">Belongs to the Casparian strip membrane proteins (CASP) family.</text>
</comment>
<evidence type="ECO:0000256" key="12">
    <source>
        <dbReference type="ARBA" id="ARBA00022927"/>
    </source>
</evidence>
<dbReference type="GO" id="GO:0015031">
    <property type="term" value="P:protein transport"/>
    <property type="evidence" value="ECO:0007669"/>
    <property type="project" value="UniProtKB-KW"/>
</dbReference>
<evidence type="ECO:0000256" key="9">
    <source>
        <dbReference type="ARBA" id="ARBA00022490"/>
    </source>
</evidence>
<evidence type="ECO:0000256" key="1">
    <source>
        <dbReference type="ARBA" id="ARBA00004255"/>
    </source>
</evidence>
<evidence type="ECO:0000256" key="4">
    <source>
        <dbReference type="ARBA" id="ARBA00007651"/>
    </source>
</evidence>
<dbReference type="GO" id="GO:0006890">
    <property type="term" value="P:retrograde vesicle-mediated transport, Golgi to endoplasmic reticulum"/>
    <property type="evidence" value="ECO:0007669"/>
    <property type="project" value="InterPro"/>
</dbReference>
<reference evidence="22 23" key="1">
    <citation type="submission" date="2018-10" db="EMBL/GenBank/DDBJ databases">
        <title>A high-quality apple genome assembly.</title>
        <authorList>
            <person name="Hu J."/>
        </authorList>
    </citation>
    <scope>NUCLEOTIDE SEQUENCE [LARGE SCALE GENOMIC DNA]</scope>
    <source>
        <strain evidence="23">cv. HFTH1</strain>
        <tissue evidence="22">Young leaf</tissue>
    </source>
</reference>
<dbReference type="InterPro" id="IPR006702">
    <property type="entry name" value="CASP_dom"/>
</dbReference>
<dbReference type="GO" id="GO:0005886">
    <property type="term" value="C:plasma membrane"/>
    <property type="evidence" value="ECO:0007669"/>
    <property type="project" value="UniProtKB-SubCell"/>
</dbReference>
<dbReference type="FunFam" id="1.25.40.10:FF:000140">
    <property type="entry name" value="Coatomer subunit epsilon"/>
    <property type="match status" value="1"/>
</dbReference>
<evidence type="ECO:0000256" key="18">
    <source>
        <dbReference type="SAM" id="Phobius"/>
    </source>
</evidence>
<evidence type="ECO:0000256" key="11">
    <source>
        <dbReference type="ARBA" id="ARBA00022892"/>
    </source>
</evidence>
<comment type="subcellular location">
    <subcellularLocation>
        <location evidence="3">Cell membrane</location>
        <topology evidence="3">Multi-pass membrane protein</topology>
    </subcellularLocation>
    <subcellularLocation>
        <location evidence="2">Cytoplasmic vesicle</location>
        <location evidence="2">COPI-coated vesicle membrane</location>
        <topology evidence="2">Peripheral membrane protein</topology>
        <orientation evidence="2">Cytoplasmic side</orientation>
    </subcellularLocation>
    <subcellularLocation>
        <location evidence="1">Golgi apparatus membrane</location>
        <topology evidence="1">Peripheral membrane protein</topology>
        <orientation evidence="1">Cytoplasmic side</orientation>
    </subcellularLocation>
</comment>
<evidence type="ECO:0000256" key="15">
    <source>
        <dbReference type="ARBA" id="ARBA00023136"/>
    </source>
</evidence>
<keyword evidence="13 18" id="KW-1133">Transmembrane helix</keyword>
<evidence type="ECO:0000256" key="5">
    <source>
        <dbReference type="ARBA" id="ARBA00008827"/>
    </source>
</evidence>
<feature type="transmembrane region" description="Helical" evidence="18">
    <location>
        <begin position="635"/>
        <end position="654"/>
    </location>
</feature>
<dbReference type="Pfam" id="PF06943">
    <property type="entry name" value="zf-LSD1"/>
    <property type="match status" value="3"/>
</dbReference>
<dbReference type="Gene3D" id="1.25.40.10">
    <property type="entry name" value="Tetratricopeptide repeat domain"/>
    <property type="match status" value="2"/>
</dbReference>
<feature type="domain" description="PORR" evidence="21">
    <location>
        <begin position="26"/>
        <end position="360"/>
    </location>
</feature>
<dbReference type="Proteomes" id="UP000290289">
    <property type="component" value="Chromosome 10"/>
</dbReference>
<keyword evidence="14" id="KW-0333">Golgi apparatus</keyword>
<dbReference type="SUPFAM" id="SSF48452">
    <property type="entry name" value="TPR-like"/>
    <property type="match status" value="1"/>
</dbReference>
<evidence type="ECO:0000313" key="23">
    <source>
        <dbReference type="Proteomes" id="UP000290289"/>
    </source>
</evidence>
<evidence type="ECO:0000259" key="20">
    <source>
        <dbReference type="Pfam" id="PF06943"/>
    </source>
</evidence>
<dbReference type="InterPro" id="IPR006822">
    <property type="entry name" value="Coatomer_esu"/>
</dbReference>
<keyword evidence="12" id="KW-0653">Protein transport</keyword>
<evidence type="ECO:0000256" key="3">
    <source>
        <dbReference type="ARBA" id="ARBA00004651"/>
    </source>
</evidence>
<evidence type="ECO:0000256" key="14">
    <source>
        <dbReference type="ARBA" id="ARBA00023034"/>
    </source>
</evidence>
<dbReference type="Pfam" id="PF04733">
    <property type="entry name" value="Coatomer_E"/>
    <property type="match status" value="2"/>
</dbReference>
<sequence>MKQPRQYFLAVWYKTTSSEYVASRARDPTFEKLMDKYKNLLKVIAVQDLILANPHDPAVSLDFLSKLSQKLHLNRGAVAFLRKYPHIFHIYHDPMKSQTFCRLTDRAVQISKDEAEAINASLQLVVDRLLRLLSMSTSKMLPLRAIFKVGRELGLPDDFEDTVIYKNSHLFHLCDAHEPNTHNLKLVNATSDKFIAAVENWRVEEYYKEGSNVDRAEIQFSFKHGYPPGMKLRKKFRAKVKEWQRLPYVGPYDVMTEKKRLSKAGMMAVEKRAVAIVHEFLNLTVEKMVEVEKISHFRKCFGFDVNIRDLFLDHPGMFYLSTKGKRHTVFLREAYERGCLIHPNPVYNARRKLLDLVVLGHHGLFNDGSKPRNLASDKEAKSLEQHNEETSMQSQLVCSGCRSILLYPRGATNVCCALCNIITPVPPPGLVTKRLCNHLAGTEMAQLICGGCRTLLMHTRGATSVRCACCHTVNLAPVYHCIVEGDHALCACNYESISAMFRQLPKAHFVLYASIWKPAIDFSFVGLIIAKIASSQVAHINCGNCRTTLMYPYGAPSVKCALCQYVTNVGMSNMRVPIPAHRPNGTTNSGMVPSTSASQTVVVENPMSVDESGKLKLENGMELVAVRKVTDSTIVVLRVVAFLATVSATVVMAMNKETKSIVVATVGTTPLSVTLTAKFQHTPANVYFVIANGIASFHNLFMMAVHFFGDHTFKDKGLQLVMVAILDVMIVALLSSGDGAATFMAQLGKKGNSHAMWNKICDKFEKFCDHAGGAIIASYIGLLLLLICNCEKPNRNLSTMAAVAAGPDHLFNLRNNFYLGAYQASINNSDIPNLSPDEAVERDCLVFRSYIALGSYQLVINEIDASAATPLQAVKLLALYLSGPDFKESAIANLKELLADPAVGNNPTLRLIAGTVFMHEQDYNEALKYTNAGGTMELNALNIQIFLKMHRSDYAERQLRLMQQVDEDHTLTQLAMAWLSLAVGGSKIQEAYLIYQDLSEKSQVTSLILNGKAVCCMHMGNFDEAETLLLEALQKAICIQSIRKISQSRSLTKQNYMVTSLCILNSNPTVYQNYMITSLFIYFPVYSKVAYFCNRSDIGLRIFFKTSESDTSDAKDPETLANLVVCCLHLGKPSSRFLSQLKIGHPDHLLVKRALEAEQSFNLAALQAAG</sequence>
<dbReference type="GO" id="GO:0030126">
    <property type="term" value="C:COPI vesicle coat"/>
    <property type="evidence" value="ECO:0007669"/>
    <property type="project" value="TreeGrafter"/>
</dbReference>
<organism evidence="22 23">
    <name type="scientific">Malus domestica</name>
    <name type="common">Apple</name>
    <name type="synonym">Pyrus malus</name>
    <dbReference type="NCBI Taxonomy" id="3750"/>
    <lineage>
        <taxon>Eukaryota</taxon>
        <taxon>Viridiplantae</taxon>
        <taxon>Streptophyta</taxon>
        <taxon>Embryophyta</taxon>
        <taxon>Tracheophyta</taxon>
        <taxon>Spermatophyta</taxon>
        <taxon>Magnoliopsida</taxon>
        <taxon>eudicotyledons</taxon>
        <taxon>Gunneridae</taxon>
        <taxon>Pentapetalae</taxon>
        <taxon>rosids</taxon>
        <taxon>fabids</taxon>
        <taxon>Rosales</taxon>
        <taxon>Rosaceae</taxon>
        <taxon>Amygdaloideae</taxon>
        <taxon>Maleae</taxon>
        <taxon>Malus</taxon>
    </lineage>
</organism>
<evidence type="ECO:0000259" key="21">
    <source>
        <dbReference type="Pfam" id="PF11955"/>
    </source>
</evidence>
<evidence type="ECO:0000259" key="19">
    <source>
        <dbReference type="Pfam" id="PF04535"/>
    </source>
</evidence>
<keyword evidence="9" id="KW-0963">Cytoplasm</keyword>
<dbReference type="InterPro" id="IPR006459">
    <property type="entry name" value="CASP/CASPL"/>
</dbReference>
<evidence type="ECO:0000256" key="10">
    <source>
        <dbReference type="ARBA" id="ARBA00022692"/>
    </source>
</evidence>
<keyword evidence="11" id="KW-0931">ER-Golgi transport</keyword>
<dbReference type="NCBIfam" id="TIGR01569">
    <property type="entry name" value="A_tha_TIGR01569"/>
    <property type="match status" value="1"/>
</dbReference>
<protein>
    <recommendedName>
        <fullName evidence="24">CASP-like protein</fullName>
    </recommendedName>
</protein>
<evidence type="ECO:0000256" key="13">
    <source>
        <dbReference type="ARBA" id="ARBA00022989"/>
    </source>
</evidence>
<gene>
    <name evidence="22" type="ORF">DVH24_022158</name>
</gene>
<comment type="subunit">
    <text evidence="6">Oligomeric complex that consists of at least the alpha, beta, beta', gamma, delta, epsilon and zeta subunits.</text>
</comment>
<dbReference type="InterPro" id="IPR005735">
    <property type="entry name" value="Znf_LSD1"/>
</dbReference>
<evidence type="ECO:0000256" key="8">
    <source>
        <dbReference type="ARBA" id="ARBA00022475"/>
    </source>
</evidence>
<dbReference type="InterPro" id="IPR021099">
    <property type="entry name" value="PORR_domain"/>
</dbReference>
<evidence type="ECO:0000256" key="16">
    <source>
        <dbReference type="ARBA" id="ARBA00023329"/>
    </source>
</evidence>
<feature type="transmembrane region" description="Helical" evidence="18">
    <location>
        <begin position="720"/>
        <end position="747"/>
    </location>
</feature>
<comment type="caution">
    <text evidence="22">The sequence shown here is derived from an EMBL/GenBank/DDBJ whole genome shotgun (WGS) entry which is preliminary data.</text>
</comment>
<evidence type="ECO:0008006" key="24">
    <source>
        <dbReference type="Google" id="ProtNLM"/>
    </source>
</evidence>
<name>A0A498IX25_MALDO</name>
<keyword evidence="15 18" id="KW-0472">Membrane</keyword>
<dbReference type="GO" id="GO:0000139">
    <property type="term" value="C:Golgi membrane"/>
    <property type="evidence" value="ECO:0007669"/>
    <property type="project" value="UniProtKB-SubCell"/>
</dbReference>
<keyword evidence="8" id="KW-1003">Cell membrane</keyword>
<keyword evidence="7" id="KW-0813">Transport</keyword>
<comment type="similarity">
    <text evidence="5">Belongs to the COPE family.</text>
</comment>
<evidence type="ECO:0000256" key="17">
    <source>
        <dbReference type="ARBA" id="ARBA00025582"/>
    </source>
</evidence>
<dbReference type="GO" id="GO:0006891">
    <property type="term" value="P:intra-Golgi vesicle-mediated transport"/>
    <property type="evidence" value="ECO:0007669"/>
    <property type="project" value="TreeGrafter"/>
</dbReference>
<feature type="domain" description="Zinc finger LSD1-type" evidence="20">
    <location>
        <begin position="542"/>
        <end position="566"/>
    </location>
</feature>
<dbReference type="PANTHER" id="PTHR10805">
    <property type="entry name" value="COATOMER SUBUNIT EPSILON"/>
    <property type="match status" value="1"/>
</dbReference>
<feature type="domain" description="Casparian strip membrane protein" evidence="19">
    <location>
        <begin position="631"/>
        <end position="783"/>
    </location>
</feature>
<dbReference type="GO" id="GO:0005198">
    <property type="term" value="F:structural molecule activity"/>
    <property type="evidence" value="ECO:0007669"/>
    <property type="project" value="InterPro"/>
</dbReference>
<dbReference type="NCBIfam" id="TIGR01053">
    <property type="entry name" value="LSD1"/>
    <property type="match status" value="3"/>
</dbReference>
<keyword evidence="23" id="KW-1185">Reference proteome</keyword>
<dbReference type="Pfam" id="PF04535">
    <property type="entry name" value="CASP_dom"/>
    <property type="match status" value="1"/>
</dbReference>
<feature type="domain" description="Zinc finger LSD1-type" evidence="20">
    <location>
        <begin position="449"/>
        <end position="473"/>
    </location>
</feature>
<dbReference type="PANTHER" id="PTHR10805:SF0">
    <property type="entry name" value="COATOMER SUBUNIT EPSILON"/>
    <property type="match status" value="1"/>
</dbReference>
<keyword evidence="16" id="KW-0968">Cytoplasmic vesicle</keyword>
<evidence type="ECO:0000256" key="7">
    <source>
        <dbReference type="ARBA" id="ARBA00022448"/>
    </source>
</evidence>
<accession>A0A498IX25</accession>
<feature type="transmembrane region" description="Helical" evidence="18">
    <location>
        <begin position="686"/>
        <end position="708"/>
    </location>
</feature>
<keyword evidence="10 18" id="KW-0812">Transmembrane</keyword>
<comment type="function">
    <text evidence="17">The coatomer is a cytosolic protein complex that binds to dilysine motifs and reversibly associates with Golgi non-clathrin-coated vesicles, which further mediate biosynthetic protein transport from the ER, via the Golgi up to the trans Golgi network. The coatomer complex is required for budding from Golgi membranes, and is essential for the retrograde Golgi-to-ER transport of dilysine-tagged proteins.</text>
</comment>
<evidence type="ECO:0000256" key="6">
    <source>
        <dbReference type="ARBA" id="ARBA00011775"/>
    </source>
</evidence>
<feature type="domain" description="Zinc finger LSD1-type" evidence="20">
    <location>
        <begin position="398"/>
        <end position="421"/>
    </location>
</feature>
<dbReference type="EMBL" id="RDQH01000336">
    <property type="protein sequence ID" value="RXH86885.1"/>
    <property type="molecule type" value="Genomic_DNA"/>
</dbReference>
<proteinExistence type="inferred from homology"/>
<dbReference type="GO" id="GO:0006888">
    <property type="term" value="P:endoplasmic reticulum to Golgi vesicle-mediated transport"/>
    <property type="evidence" value="ECO:0007669"/>
    <property type="project" value="TreeGrafter"/>
</dbReference>
<evidence type="ECO:0000256" key="2">
    <source>
        <dbReference type="ARBA" id="ARBA00004347"/>
    </source>
</evidence>
<dbReference type="AlphaFoldDB" id="A0A498IX25"/>
<dbReference type="GO" id="GO:0003723">
    <property type="term" value="F:RNA binding"/>
    <property type="evidence" value="ECO:0007669"/>
    <property type="project" value="InterPro"/>
</dbReference>